<comment type="caution">
    <text evidence="2">The sequence shown here is derived from an EMBL/GenBank/DDBJ whole genome shotgun (WGS) entry which is preliminary data.</text>
</comment>
<dbReference type="EMBL" id="BSRA01000009">
    <property type="protein sequence ID" value="GLV14061.1"/>
    <property type="molecule type" value="Genomic_DNA"/>
</dbReference>
<dbReference type="AlphaFoldDB" id="A0AA37X1L6"/>
<sequence>MAGAGVGAAGQFPSSSSMSCGGWPAGGGNRTVGIALYVHELLANFRWAGTRHTSLRVLVDRGVGEEVSVLS</sequence>
<proteinExistence type="predicted"/>
<gene>
    <name evidence="2" type="ORF">Heshes_17450</name>
</gene>
<protein>
    <submittedName>
        <fullName evidence="2">Uncharacterized protein</fullName>
    </submittedName>
</protein>
<evidence type="ECO:0000313" key="3">
    <source>
        <dbReference type="Proteomes" id="UP001157137"/>
    </source>
</evidence>
<evidence type="ECO:0000256" key="1">
    <source>
        <dbReference type="SAM" id="MobiDB-lite"/>
    </source>
</evidence>
<name>A0AA37X1L6_9BACL</name>
<evidence type="ECO:0000313" key="2">
    <source>
        <dbReference type="EMBL" id="GLV14061.1"/>
    </source>
</evidence>
<reference evidence="2" key="1">
    <citation type="submission" date="2023-02" db="EMBL/GenBank/DDBJ databases">
        <title>Proposal of a novel subspecies: Alicyclobacillus hesperidum subspecies aegle.</title>
        <authorList>
            <person name="Goto K."/>
            <person name="Fujii T."/>
            <person name="Yasui K."/>
            <person name="Mochida K."/>
            <person name="Kato-Tanaka Y."/>
            <person name="Morohoshi S."/>
            <person name="An S.Y."/>
            <person name="Kasai H."/>
            <person name="Yokota A."/>
        </authorList>
    </citation>
    <scope>NUCLEOTIDE SEQUENCE</scope>
    <source>
        <strain evidence="2">DSM 12766</strain>
    </source>
</reference>
<organism evidence="2 3">
    <name type="scientific">Alicyclobacillus hesperidum</name>
    <dbReference type="NCBI Taxonomy" id="89784"/>
    <lineage>
        <taxon>Bacteria</taxon>
        <taxon>Bacillati</taxon>
        <taxon>Bacillota</taxon>
        <taxon>Bacilli</taxon>
        <taxon>Bacillales</taxon>
        <taxon>Alicyclobacillaceae</taxon>
        <taxon>Alicyclobacillus</taxon>
    </lineage>
</organism>
<feature type="region of interest" description="Disordered" evidence="1">
    <location>
        <begin position="1"/>
        <end position="20"/>
    </location>
</feature>
<dbReference type="Proteomes" id="UP001157137">
    <property type="component" value="Unassembled WGS sequence"/>
</dbReference>
<accession>A0AA37X1L6</accession>